<keyword evidence="6" id="KW-1185">Reference proteome</keyword>
<evidence type="ECO:0000256" key="1">
    <source>
        <dbReference type="ARBA" id="ARBA00004123"/>
    </source>
</evidence>
<evidence type="ECO:0000256" key="2">
    <source>
        <dbReference type="ARBA" id="ARBA00007560"/>
    </source>
</evidence>
<dbReference type="PANTHER" id="PTHR23188:SF12">
    <property type="entry name" value="RNA POLYMERASE II-ASSOCIATED FACTOR 1 HOMOLOG"/>
    <property type="match status" value="1"/>
</dbReference>
<feature type="compositionally biased region" description="Basic and acidic residues" evidence="4">
    <location>
        <begin position="404"/>
        <end position="413"/>
    </location>
</feature>
<dbReference type="InterPro" id="IPR007133">
    <property type="entry name" value="RNA_pol_II-assoc_Paf1"/>
</dbReference>
<accession>A0ABP0ZMQ2</accession>
<dbReference type="GeneID" id="92208853"/>
<gene>
    <name evidence="5" type="ORF">LODBEIA_P36570</name>
</gene>
<feature type="compositionally biased region" description="Basic and acidic residues" evidence="4">
    <location>
        <begin position="449"/>
        <end position="470"/>
    </location>
</feature>
<evidence type="ECO:0000256" key="3">
    <source>
        <dbReference type="ARBA" id="ARBA00023242"/>
    </source>
</evidence>
<dbReference type="Proteomes" id="UP001497383">
    <property type="component" value="Chromosome 4"/>
</dbReference>
<organism evidence="5 6">
    <name type="scientific">Lodderomyces beijingensis</name>
    <dbReference type="NCBI Taxonomy" id="1775926"/>
    <lineage>
        <taxon>Eukaryota</taxon>
        <taxon>Fungi</taxon>
        <taxon>Dikarya</taxon>
        <taxon>Ascomycota</taxon>
        <taxon>Saccharomycotina</taxon>
        <taxon>Pichiomycetes</taxon>
        <taxon>Debaryomycetaceae</taxon>
        <taxon>Candida/Lodderomyces clade</taxon>
        <taxon>Lodderomyces</taxon>
    </lineage>
</organism>
<reference evidence="5 6" key="1">
    <citation type="submission" date="2024-03" db="EMBL/GenBank/DDBJ databases">
        <authorList>
            <person name="Brejova B."/>
        </authorList>
    </citation>
    <scope>NUCLEOTIDE SEQUENCE [LARGE SCALE GENOMIC DNA]</scope>
    <source>
        <strain evidence="5 6">CBS 14171</strain>
    </source>
</reference>
<protein>
    <recommendedName>
        <fullName evidence="7">RNA polymerase II-associated protein 1</fullName>
    </recommendedName>
</protein>
<evidence type="ECO:0000313" key="6">
    <source>
        <dbReference type="Proteomes" id="UP001497383"/>
    </source>
</evidence>
<comment type="subcellular location">
    <subcellularLocation>
        <location evidence="1">Nucleus</location>
    </subcellularLocation>
</comment>
<feature type="compositionally biased region" description="Acidic residues" evidence="4">
    <location>
        <begin position="471"/>
        <end position="500"/>
    </location>
</feature>
<dbReference type="RefSeq" id="XP_066830595.1">
    <property type="nucleotide sequence ID" value="XM_066973791.1"/>
</dbReference>
<dbReference type="PANTHER" id="PTHR23188">
    <property type="entry name" value="RNA POLYMERASE II-ASSOCIATED FACTOR 1 HOMOLOG"/>
    <property type="match status" value="1"/>
</dbReference>
<evidence type="ECO:0000313" key="5">
    <source>
        <dbReference type="EMBL" id="CAK9439557.1"/>
    </source>
</evidence>
<proteinExistence type="inferred from homology"/>
<keyword evidence="3" id="KW-0539">Nucleus</keyword>
<sequence>MSQRNKPVRQDYVAKIRYTNNLPPPPLNPKYIEYNTANPISQKTEAEQLLASLFRKENFQILMEKIDDQSGLELNLINNNGFLDYGKPSSIGQLTRNDQPIPLHPKDRALLRDAGIGKINKSEPGVSFLRRTEYISERSTPKTTTSAAIQTEEAKANAKIKNEAMHSLDADAQLDAVEETFTAANDSLHDFSKLQHPRKKRVKAVDTWPLLPDTSMMDNVLMNLRFLGSASIDRELKMLKRRKGDSYNERFQRQKQESAIFKPINSKDGEWMSMFQVPNEDEAGKLHQVLNSTEPEKPVNLLDLEDDTGGQFQFKFAKNYEMSYQEYPHLNQELAVKFVPESAEEKDGATTTTRKKKVAYYLPITGKVELKKYRTSTNREINKFVKEKTFDLVNFKLREPTTNELKSMDRARSQYDPMEYEGDDDEDEGDEGEQEGAEEYNHTQVNVQSEEKNESEGKSSDSLAKNKPDGEGDGEGEEGDGDGEEEEEEEGDGEEEEKEE</sequence>
<comment type="similarity">
    <text evidence="2">Belongs to the PAF1 family.</text>
</comment>
<dbReference type="Pfam" id="PF03985">
    <property type="entry name" value="Paf1"/>
    <property type="match status" value="1"/>
</dbReference>
<evidence type="ECO:0008006" key="7">
    <source>
        <dbReference type="Google" id="ProtNLM"/>
    </source>
</evidence>
<feature type="compositionally biased region" description="Acidic residues" evidence="4">
    <location>
        <begin position="418"/>
        <end position="438"/>
    </location>
</feature>
<name>A0ABP0ZMQ2_9ASCO</name>
<feature type="region of interest" description="Disordered" evidence="4">
    <location>
        <begin position="404"/>
        <end position="500"/>
    </location>
</feature>
<dbReference type="EMBL" id="OZ022408">
    <property type="protein sequence ID" value="CAK9439557.1"/>
    <property type="molecule type" value="Genomic_DNA"/>
</dbReference>
<evidence type="ECO:0000256" key="4">
    <source>
        <dbReference type="SAM" id="MobiDB-lite"/>
    </source>
</evidence>